<keyword evidence="1" id="KW-1133">Transmembrane helix</keyword>
<evidence type="ECO:0000313" key="3">
    <source>
        <dbReference type="Proteomes" id="UP000321230"/>
    </source>
</evidence>
<protein>
    <recommendedName>
        <fullName evidence="4">NADH:quinone oxidoreductase/Mrp antiporter membrane subunit domain-containing protein</fullName>
    </recommendedName>
</protein>
<feature type="transmembrane region" description="Helical" evidence="1">
    <location>
        <begin position="146"/>
        <end position="164"/>
    </location>
</feature>
<dbReference type="AlphaFoldDB" id="A0A511B1L3"/>
<reference evidence="2 3" key="1">
    <citation type="submission" date="2019-07" db="EMBL/GenBank/DDBJ databases">
        <title>Whole genome shotgun sequence of Gluconobacter wancherniae NBRC 103581.</title>
        <authorList>
            <person name="Hosoyama A."/>
            <person name="Uohara A."/>
            <person name="Ohji S."/>
            <person name="Ichikawa N."/>
        </authorList>
    </citation>
    <scope>NUCLEOTIDE SEQUENCE [LARGE SCALE GENOMIC DNA]</scope>
    <source>
        <strain evidence="2 3">NBRC 103581</strain>
    </source>
</reference>
<feature type="transmembrane region" description="Helical" evidence="1">
    <location>
        <begin position="42"/>
        <end position="64"/>
    </location>
</feature>
<keyword evidence="3" id="KW-1185">Reference proteome</keyword>
<dbReference type="RefSeq" id="WP_229316040.1">
    <property type="nucleotide sequence ID" value="NZ_BARC01000006.1"/>
</dbReference>
<evidence type="ECO:0000313" key="2">
    <source>
        <dbReference type="EMBL" id="GEK94304.1"/>
    </source>
</evidence>
<comment type="caution">
    <text evidence="2">The sequence shown here is derived from an EMBL/GenBank/DDBJ whole genome shotgun (WGS) entry which is preliminary data.</text>
</comment>
<gene>
    <name evidence="2" type="ORF">GWA01_20740</name>
</gene>
<accession>A0A511B1L3</accession>
<feature type="transmembrane region" description="Helical" evidence="1">
    <location>
        <begin position="176"/>
        <end position="198"/>
    </location>
</feature>
<keyword evidence="1" id="KW-0812">Transmembrane</keyword>
<name>A0A511B1L3_9PROT</name>
<feature type="transmembrane region" description="Helical" evidence="1">
    <location>
        <begin position="204"/>
        <end position="224"/>
    </location>
</feature>
<feature type="transmembrane region" description="Helical" evidence="1">
    <location>
        <begin position="71"/>
        <end position="90"/>
    </location>
</feature>
<feature type="transmembrane region" description="Helical" evidence="1">
    <location>
        <begin position="373"/>
        <end position="392"/>
    </location>
</feature>
<feature type="transmembrane region" description="Helical" evidence="1">
    <location>
        <begin position="245"/>
        <end position="268"/>
    </location>
</feature>
<feature type="transmembrane region" description="Helical" evidence="1">
    <location>
        <begin position="288"/>
        <end position="306"/>
    </location>
</feature>
<dbReference type="Proteomes" id="UP000321230">
    <property type="component" value="Unassembled WGS sequence"/>
</dbReference>
<feature type="transmembrane region" description="Helical" evidence="1">
    <location>
        <begin position="96"/>
        <end position="117"/>
    </location>
</feature>
<sequence>MALAAALVAALCVSPALVAVAIGVLQTQERARCPQYWAVPALLLWVLFPSCTSAFLGLLPVLLWPIINGRVIASFPALGAVLAVSCLWHQGDPSAFLVTAVVGILIPILAFGAVMRASAPGDLSFLRPVLLLSIVIAARAEGLEASAQAAALGLFLDLVLLVLTPPAMKLVPEASYLRLPLPPLPGFIVLWLGIHAALGMAAGVQGWSVAGVGVAMLLGLLALLDVSSVQKRSGRGVLDLPAGTLLLTFSAAVLLLPVAVVLLFSAAIHQIGGTLLLSVFSLGGGDGAHLRLPLLAALMMMVWLLLTRPWTPHGLARLQGIQWGQFPRSELLSFFGGKPIFPWELRRVLAGARRFFRNVRKLRGWKMPDGRRAGIGLWLFLLAVVLAVLGLTS</sequence>
<evidence type="ECO:0000256" key="1">
    <source>
        <dbReference type="SAM" id="Phobius"/>
    </source>
</evidence>
<proteinExistence type="predicted"/>
<keyword evidence="1" id="KW-0472">Membrane</keyword>
<evidence type="ECO:0008006" key="4">
    <source>
        <dbReference type="Google" id="ProtNLM"/>
    </source>
</evidence>
<dbReference type="EMBL" id="BJUZ01000002">
    <property type="protein sequence ID" value="GEK94304.1"/>
    <property type="molecule type" value="Genomic_DNA"/>
</dbReference>
<organism evidence="2 3">
    <name type="scientific">Gluconobacter wancherniae NBRC 103581</name>
    <dbReference type="NCBI Taxonomy" id="656744"/>
    <lineage>
        <taxon>Bacteria</taxon>
        <taxon>Pseudomonadati</taxon>
        <taxon>Pseudomonadota</taxon>
        <taxon>Alphaproteobacteria</taxon>
        <taxon>Acetobacterales</taxon>
        <taxon>Acetobacteraceae</taxon>
        <taxon>Gluconobacter</taxon>
    </lineage>
</organism>